<reference evidence="1 2" key="1">
    <citation type="journal article" date="2021" name="Chemosphere">
        <title>Bioballs carrying a syntrophic Rhodococcus and Mycolicibacterium consortium for simultaneous sorption and biodegradation of fuel oil in contaminated freshwater.</title>
        <authorList>
            <person name="Naloka K."/>
            <person name="Polrit D."/>
            <person name="Muangchinda C."/>
            <person name="Thoetkiattikul H."/>
            <person name="Pinyakong O."/>
        </authorList>
    </citation>
    <scope>NUCLEOTIDE SEQUENCE [LARGE SCALE GENOMIC DNA]</scope>
    <source>
        <strain evidence="1 2">J101</strain>
    </source>
</reference>
<dbReference type="Proteomes" id="UP001289645">
    <property type="component" value="Unassembled WGS sequence"/>
</dbReference>
<evidence type="ECO:0000313" key="1">
    <source>
        <dbReference type="EMBL" id="MDZ5088081.1"/>
    </source>
</evidence>
<sequence>MDQNQQHEADELVAESLVEEVSIDGMCGVY</sequence>
<proteinExistence type="predicted"/>
<accession>A0ACC6MM54</accession>
<organism evidence="1 2">
    <name type="scientific">Mycolicibacterium parafortuitum</name>
    <name type="common">Mycobacterium parafortuitum</name>
    <dbReference type="NCBI Taxonomy" id="39692"/>
    <lineage>
        <taxon>Bacteria</taxon>
        <taxon>Bacillati</taxon>
        <taxon>Actinomycetota</taxon>
        <taxon>Actinomycetes</taxon>
        <taxon>Mycobacteriales</taxon>
        <taxon>Mycobacteriaceae</taxon>
        <taxon>Mycolicibacterium</taxon>
    </lineage>
</organism>
<name>A0ACC6MM54_MYCPF</name>
<gene>
    <name evidence="1" type="primary">mftA</name>
    <name evidence="1" type="ORF">OHX15_22045</name>
</gene>
<dbReference type="EMBL" id="JAOXLN010000027">
    <property type="protein sequence ID" value="MDZ5088081.1"/>
    <property type="molecule type" value="Genomic_DNA"/>
</dbReference>
<comment type="caution">
    <text evidence="1">The sequence shown here is derived from an EMBL/GenBank/DDBJ whole genome shotgun (WGS) entry which is preliminary data.</text>
</comment>
<evidence type="ECO:0000313" key="2">
    <source>
        <dbReference type="Proteomes" id="UP001289645"/>
    </source>
</evidence>
<keyword evidence="2" id="KW-1185">Reference proteome</keyword>
<protein>
    <submittedName>
        <fullName evidence="1">Mycofactocin MftA</fullName>
    </submittedName>
</protein>